<reference evidence="1" key="1">
    <citation type="journal article" date="2020" name="Nature">
        <title>Giant virus diversity and host interactions through global metagenomics.</title>
        <authorList>
            <person name="Schulz F."/>
            <person name="Roux S."/>
            <person name="Paez-Espino D."/>
            <person name="Jungbluth S."/>
            <person name="Walsh D.A."/>
            <person name="Denef V.J."/>
            <person name="McMahon K.D."/>
            <person name="Konstantinidis K.T."/>
            <person name="Eloe-Fadrosh E.A."/>
            <person name="Kyrpides N.C."/>
            <person name="Woyke T."/>
        </authorList>
    </citation>
    <scope>NUCLEOTIDE SEQUENCE</scope>
    <source>
        <strain evidence="1">GVMAG-S-3300013006-158</strain>
    </source>
</reference>
<dbReference type="EMBL" id="MN740936">
    <property type="protein sequence ID" value="QHU18671.1"/>
    <property type="molecule type" value="Genomic_DNA"/>
</dbReference>
<evidence type="ECO:0000313" key="1">
    <source>
        <dbReference type="EMBL" id="QHU18671.1"/>
    </source>
</evidence>
<name>A0A6C0KNB7_9ZZZZ</name>
<proteinExistence type="predicted"/>
<organism evidence="1">
    <name type="scientific">viral metagenome</name>
    <dbReference type="NCBI Taxonomy" id="1070528"/>
    <lineage>
        <taxon>unclassified sequences</taxon>
        <taxon>metagenomes</taxon>
        <taxon>organismal metagenomes</taxon>
    </lineage>
</organism>
<sequence length="171" mass="17386">MSSVTRFIRQVPLSTTYYNAATVVGAPSTLVFEFVPSGSNYVGNYPVAGSTSGGYVQAASAALQAAIAQAVNAAGAAGNLVLRDLGKTIFASLSAGTNFAYYRQVQLLLPSQITSAQGFIGGVSGSTFGVLGAANTPDAYTDYLTFYIPVTVAGVGQSLITNAYALAGGQM</sequence>
<dbReference type="AlphaFoldDB" id="A0A6C0KNB7"/>
<accession>A0A6C0KNB7</accession>
<protein>
    <submittedName>
        <fullName evidence="1">Uncharacterized protein</fullName>
    </submittedName>
</protein>